<dbReference type="AlphaFoldDB" id="A0A8J3CVF3"/>
<evidence type="ECO:0008006" key="4">
    <source>
        <dbReference type="Google" id="ProtNLM"/>
    </source>
</evidence>
<sequence>MKLIKYSFGMLVGMLMLFTACTDFVDPRIPYTDFDTGLYLRTTARTSTSFNFFDLANSRFNITIEAVDEELGATVDAVEVRVRKRRLIPGVGLQFVPAAGAGGAVNDVLVTTLSRSDFTAVPDSRFPRATINVTANEAMSRLGITAAQVEGGDIFEFRLTVRDTKGRVFNDVNASADVKGGLFYASPFLYNVGVVCPSDLGGTYRSVNVGATGPIGSCSGPVEMMITLTPVANTTQYVVSDGTFGYWSCISDTWGNGNVRITDACGLLSMSGTDKYGDSYSMEFVSATAQELTFIWRNTYNESGTVTLFANEGRPWPAGLR</sequence>
<dbReference type="RefSeq" id="WP_189579192.1">
    <property type="nucleotide sequence ID" value="NZ_BMYF01000004.1"/>
</dbReference>
<dbReference type="Proteomes" id="UP000642809">
    <property type="component" value="Unassembled WGS sequence"/>
</dbReference>
<dbReference type="PROSITE" id="PS51257">
    <property type="entry name" value="PROKAR_LIPOPROTEIN"/>
    <property type="match status" value="1"/>
</dbReference>
<reference evidence="2" key="2">
    <citation type="submission" date="2020-09" db="EMBL/GenBank/DDBJ databases">
        <authorList>
            <person name="Sun Q."/>
            <person name="Kim S."/>
        </authorList>
    </citation>
    <scope>NUCLEOTIDE SEQUENCE</scope>
    <source>
        <strain evidence="2">KCTC 23224</strain>
    </source>
</reference>
<comment type="caution">
    <text evidence="2">The sequence shown here is derived from an EMBL/GenBank/DDBJ whole genome shotgun (WGS) entry which is preliminary data.</text>
</comment>
<feature type="signal peptide" evidence="1">
    <location>
        <begin position="1"/>
        <end position="25"/>
    </location>
</feature>
<evidence type="ECO:0000313" key="3">
    <source>
        <dbReference type="Proteomes" id="UP000642809"/>
    </source>
</evidence>
<keyword evidence="3" id="KW-1185">Reference proteome</keyword>
<proteinExistence type="predicted"/>
<accession>A0A8J3CVF3</accession>
<dbReference type="EMBL" id="BMYF01000004">
    <property type="protein sequence ID" value="GHB29691.1"/>
    <property type="molecule type" value="Genomic_DNA"/>
</dbReference>
<name>A0A8J3CVF3_9BACT</name>
<feature type="chain" id="PRO_5035327537" description="DUF1735 domain-containing protein" evidence="1">
    <location>
        <begin position="26"/>
        <end position="321"/>
    </location>
</feature>
<protein>
    <recommendedName>
        <fullName evidence="4">DUF1735 domain-containing protein</fullName>
    </recommendedName>
</protein>
<keyword evidence="1" id="KW-0732">Signal</keyword>
<reference evidence="2" key="1">
    <citation type="journal article" date="2014" name="Int. J. Syst. Evol. Microbiol.">
        <title>Complete genome sequence of Corynebacterium casei LMG S-19264T (=DSM 44701T), isolated from a smear-ripened cheese.</title>
        <authorList>
            <consortium name="US DOE Joint Genome Institute (JGI-PGF)"/>
            <person name="Walter F."/>
            <person name="Albersmeier A."/>
            <person name="Kalinowski J."/>
            <person name="Ruckert C."/>
        </authorList>
    </citation>
    <scope>NUCLEOTIDE SEQUENCE</scope>
    <source>
        <strain evidence="2">KCTC 23224</strain>
    </source>
</reference>
<organism evidence="2 3">
    <name type="scientific">Mongoliitalea lutea</name>
    <dbReference type="NCBI Taxonomy" id="849756"/>
    <lineage>
        <taxon>Bacteria</taxon>
        <taxon>Pseudomonadati</taxon>
        <taxon>Bacteroidota</taxon>
        <taxon>Cytophagia</taxon>
        <taxon>Cytophagales</taxon>
        <taxon>Cyclobacteriaceae</taxon>
        <taxon>Mongoliitalea</taxon>
    </lineage>
</organism>
<evidence type="ECO:0000256" key="1">
    <source>
        <dbReference type="SAM" id="SignalP"/>
    </source>
</evidence>
<gene>
    <name evidence="2" type="ORF">GCM10008106_08150</name>
</gene>
<evidence type="ECO:0000313" key="2">
    <source>
        <dbReference type="EMBL" id="GHB29691.1"/>
    </source>
</evidence>